<feature type="active site" description="Proton acceptor; specific for (R)-substrate epimerization" evidence="5">
    <location>
        <position position="165"/>
    </location>
</feature>
<evidence type="ECO:0000256" key="5">
    <source>
        <dbReference type="PIRSR" id="PIRSR634603-1"/>
    </source>
</evidence>
<dbReference type="EC" id="5.1.1.-" evidence="7"/>
<feature type="active site" description="Proton acceptor; specific for (S)-substrate epimerization" evidence="5">
    <location>
        <position position="270"/>
    </location>
</feature>
<dbReference type="GO" id="GO:0016855">
    <property type="term" value="F:racemase and epimerase activity, acting on amino acids and derivatives"/>
    <property type="evidence" value="ECO:0007669"/>
    <property type="project" value="UniProtKB-UniRule"/>
</dbReference>
<dbReference type="EMBL" id="ADVR01000023">
    <property type="protein sequence ID" value="EFO81165.1"/>
    <property type="molecule type" value="Genomic_DNA"/>
</dbReference>
<gene>
    <name evidence="9" type="ORF">OSCT_0962</name>
</gene>
<dbReference type="OrthoDB" id="9775391at2"/>
<evidence type="ECO:0000256" key="1">
    <source>
        <dbReference type="ARBA" id="ARBA00008031"/>
    </source>
</evidence>
<keyword evidence="4 7" id="KW-0413">Isomerase</keyword>
<dbReference type="GO" id="GO:0046872">
    <property type="term" value="F:metal ion binding"/>
    <property type="evidence" value="ECO:0007669"/>
    <property type="project" value="UniProtKB-KW"/>
</dbReference>
<dbReference type="InterPro" id="IPR013341">
    <property type="entry name" value="Mandelate_racemase_N_dom"/>
</dbReference>
<dbReference type="SFLD" id="SFLDS00001">
    <property type="entry name" value="Enolase"/>
    <property type="match status" value="1"/>
</dbReference>
<sequence>MIAPTTIRNLHVERLDIPLLTPFGIAGGAQDVARNLLVTVELADGTRGYGEAAPFPAFNGETQESSRAAIERMRTAIEGADVREWRPLAMLLRAGITAAGSARCALETAVLDALTKRAGIPLYAFFGGVSRALETDMTITTGGVEHASIAAEEIRSRGISTIKVKIGGSTLQHDLDRLRSIRMAARTAPLILDGNGGMNADETLELLGALETHGIRPALLEQPVPGDDWAGMIRLAASGFAPLAADESATSSAHVLRIAQERAAQVVNIKLMKSGVVEALDMAAFCRVVGLRLMIGGMVESILAMTMSAHFAAGQGGFDFVDLDTPMFMAENPFEGGFRQVGGRLDLSHITAGHGVRPR</sequence>
<dbReference type="SUPFAM" id="SSF54826">
    <property type="entry name" value="Enolase N-terminal domain-like"/>
    <property type="match status" value="1"/>
</dbReference>
<evidence type="ECO:0000256" key="2">
    <source>
        <dbReference type="ARBA" id="ARBA00022723"/>
    </source>
</evidence>
<dbReference type="HOGENOM" id="CLU_030273_4_1_0"/>
<dbReference type="CDD" id="cd03319">
    <property type="entry name" value="L-Ala-DL-Glu_epimerase"/>
    <property type="match status" value="1"/>
</dbReference>
<reference evidence="9 10" key="1">
    <citation type="journal article" date="2011" name="J. Bacteriol.">
        <title>Draft genome sequence of the anoxygenic filamentous phototrophic bacterium Oscillochloris trichoides subsp. DG-6.</title>
        <authorList>
            <person name="Kuznetsov B.B."/>
            <person name="Ivanovsky R.N."/>
            <person name="Keppen O.I."/>
            <person name="Sukhacheva M.V."/>
            <person name="Bumazhkin B.K."/>
            <person name="Patutina E.O."/>
            <person name="Beletsky A.V."/>
            <person name="Mardanov A.V."/>
            <person name="Baslerov R.V."/>
            <person name="Panteleeva A.N."/>
            <person name="Kolganova T.V."/>
            <person name="Ravin N.V."/>
            <person name="Skryabin K.G."/>
        </authorList>
    </citation>
    <scope>NUCLEOTIDE SEQUENCE [LARGE SCALE GENOMIC DNA]</scope>
    <source>
        <strain evidence="9 10">DG-6</strain>
    </source>
</reference>
<evidence type="ECO:0000313" key="9">
    <source>
        <dbReference type="EMBL" id="EFO81165.1"/>
    </source>
</evidence>
<dbReference type="SUPFAM" id="SSF51604">
    <property type="entry name" value="Enolase C-terminal domain-like"/>
    <property type="match status" value="1"/>
</dbReference>
<dbReference type="Proteomes" id="UP000054010">
    <property type="component" value="Unassembled WGS sequence"/>
</dbReference>
<dbReference type="InterPro" id="IPR013342">
    <property type="entry name" value="Mandelate_racemase_C"/>
</dbReference>
<comment type="caution">
    <text evidence="9">The sequence shown here is derived from an EMBL/GenBank/DDBJ whole genome shotgun (WGS) entry which is preliminary data.</text>
</comment>
<dbReference type="Pfam" id="PF13378">
    <property type="entry name" value="MR_MLE_C"/>
    <property type="match status" value="1"/>
</dbReference>
<dbReference type="eggNOG" id="COG4948">
    <property type="taxonomic scope" value="Bacteria"/>
</dbReference>
<dbReference type="AlphaFoldDB" id="E1ICB1"/>
<dbReference type="InterPro" id="IPR029017">
    <property type="entry name" value="Enolase-like_N"/>
</dbReference>
<feature type="binding site" evidence="6">
    <location>
        <position position="221"/>
    </location>
    <ligand>
        <name>Mg(2+)</name>
        <dbReference type="ChEBI" id="CHEBI:18420"/>
    </ligand>
</feature>
<keyword evidence="10" id="KW-1185">Reference proteome</keyword>
<evidence type="ECO:0000256" key="7">
    <source>
        <dbReference type="RuleBase" id="RU366006"/>
    </source>
</evidence>
<evidence type="ECO:0000313" key="10">
    <source>
        <dbReference type="Proteomes" id="UP000054010"/>
    </source>
</evidence>
<dbReference type="PANTHER" id="PTHR48073">
    <property type="entry name" value="O-SUCCINYLBENZOATE SYNTHASE-RELATED"/>
    <property type="match status" value="1"/>
</dbReference>
<dbReference type="STRING" id="765420.OSCT_0962"/>
<proteinExistence type="inferred from homology"/>
<comment type="cofactor">
    <cofactor evidence="6 7">
        <name>Mg(2+)</name>
        <dbReference type="ChEBI" id="CHEBI:18420"/>
    </cofactor>
    <text evidence="6 7">Binds 1 Mg(2+) ion per subunit.</text>
</comment>
<dbReference type="PANTHER" id="PTHR48073:SF2">
    <property type="entry name" value="O-SUCCINYLBENZOATE SYNTHASE"/>
    <property type="match status" value="1"/>
</dbReference>
<evidence type="ECO:0000259" key="8">
    <source>
        <dbReference type="SMART" id="SM00922"/>
    </source>
</evidence>
<name>E1ICB1_9CHLR</name>
<feature type="binding site" evidence="6">
    <location>
        <position position="193"/>
    </location>
    <ligand>
        <name>Mg(2+)</name>
        <dbReference type="ChEBI" id="CHEBI:18420"/>
    </ligand>
</feature>
<dbReference type="InterPro" id="IPR029065">
    <property type="entry name" value="Enolase_C-like"/>
</dbReference>
<feature type="domain" description="Mandelate racemase/muconate lactonizing enzyme C-terminal" evidence="8">
    <location>
        <begin position="144"/>
        <end position="242"/>
    </location>
</feature>
<comment type="similarity">
    <text evidence="1 7">Belongs to the mandelate racemase/muconate lactonizing enzyme family.</text>
</comment>
<keyword evidence="2 6" id="KW-0479">Metal-binding</keyword>
<dbReference type="InterPro" id="IPR036849">
    <property type="entry name" value="Enolase-like_C_sf"/>
</dbReference>
<dbReference type="Gene3D" id="3.30.390.10">
    <property type="entry name" value="Enolase-like, N-terminal domain"/>
    <property type="match status" value="1"/>
</dbReference>
<feature type="binding site" evidence="6">
    <location>
        <position position="246"/>
    </location>
    <ligand>
        <name>Mg(2+)</name>
        <dbReference type="ChEBI" id="CHEBI:18420"/>
    </ligand>
</feature>
<evidence type="ECO:0000256" key="3">
    <source>
        <dbReference type="ARBA" id="ARBA00022842"/>
    </source>
</evidence>
<dbReference type="Pfam" id="PF02746">
    <property type="entry name" value="MR_MLE_N"/>
    <property type="match status" value="1"/>
</dbReference>
<dbReference type="Gene3D" id="3.20.20.120">
    <property type="entry name" value="Enolase-like C-terminal domain"/>
    <property type="match status" value="1"/>
</dbReference>
<dbReference type="SMART" id="SM00922">
    <property type="entry name" value="MR_MLE"/>
    <property type="match status" value="1"/>
</dbReference>
<dbReference type="SFLD" id="SFLDG00180">
    <property type="entry name" value="muconate_cycloisomerase"/>
    <property type="match status" value="1"/>
</dbReference>
<protein>
    <recommendedName>
        <fullName evidence="7">Dipeptide epimerase</fullName>
        <ecNumber evidence="7">5.1.1.-</ecNumber>
    </recommendedName>
</protein>
<keyword evidence="3 6" id="KW-0460">Magnesium</keyword>
<dbReference type="InterPro" id="IPR034603">
    <property type="entry name" value="Dipeptide_epimerase"/>
</dbReference>
<evidence type="ECO:0000256" key="4">
    <source>
        <dbReference type="ARBA" id="ARBA00023235"/>
    </source>
</evidence>
<evidence type="ECO:0000256" key="6">
    <source>
        <dbReference type="PIRSR" id="PIRSR634603-3"/>
    </source>
</evidence>
<organism evidence="9 10">
    <name type="scientific">Oscillochloris trichoides DG-6</name>
    <dbReference type="NCBI Taxonomy" id="765420"/>
    <lineage>
        <taxon>Bacteria</taxon>
        <taxon>Bacillati</taxon>
        <taxon>Chloroflexota</taxon>
        <taxon>Chloroflexia</taxon>
        <taxon>Chloroflexales</taxon>
        <taxon>Chloroflexineae</taxon>
        <taxon>Oscillochloridaceae</taxon>
        <taxon>Oscillochloris</taxon>
    </lineage>
</organism>
<accession>E1ICB1</accession>